<evidence type="ECO:0000259" key="1">
    <source>
        <dbReference type="Pfam" id="PF18426"/>
    </source>
</evidence>
<comment type="caution">
    <text evidence="3">The sequence shown here is derived from an EMBL/GenBank/DDBJ whole genome shotgun (WGS) entry which is preliminary data.</text>
</comment>
<dbReference type="InterPro" id="IPR040761">
    <property type="entry name" value="Tli4_N"/>
</dbReference>
<dbReference type="Pfam" id="PF18426">
    <property type="entry name" value="Tli4_C"/>
    <property type="match status" value="1"/>
</dbReference>
<dbReference type="Pfam" id="PF18443">
    <property type="entry name" value="Tli4_N"/>
    <property type="match status" value="1"/>
</dbReference>
<sequence length="362" mass="40470">MSIKTSPRLKVVTAMLVLTSLSGDLTPFHRLTIMNSAQSRQATPAVSTFCTGRFLLDLPAGSTLSGGNYRYDFALLEQPKDMSQEEFEKEMVAKEEILRSTRHDIEPGLLRLLIKPDQYSRIFVYWEESFIEEIVQVEGYRWIDGTRYLFRTEAGMSAPPAGMPSYQDDAVERMRLTLAGLRKRATHDIPPDPGYCFEGGFIANPEWENEEAGIDIDIAGHPDAFVSVWFYPLAMSKHDRPLLERMHSGLQTLGRLATAVRVLRKGNRQIGPYQGQEFLVTVPNSGGGRSHSFIWETEGQGTLDTPAIKIELTTGHHDQNSNAQRTTLNDAQALQLWDDVLASFRLRPTQIAPASTTSGTPP</sequence>
<feature type="domain" description="Tle cognate immunity protein 4 N-terminal" evidence="2">
    <location>
        <begin position="48"/>
        <end position="161"/>
    </location>
</feature>
<dbReference type="EMBL" id="JAVRAA010000009">
    <property type="protein sequence ID" value="MDT0338677.1"/>
    <property type="molecule type" value="Genomic_DNA"/>
</dbReference>
<dbReference type="AlphaFoldDB" id="A0AAE4K750"/>
<dbReference type="InterPro" id="IPR041290">
    <property type="entry name" value="Tli4_C"/>
</dbReference>
<evidence type="ECO:0000313" key="3">
    <source>
        <dbReference type="EMBL" id="MDT0338677.1"/>
    </source>
</evidence>
<dbReference type="RefSeq" id="WP_310837996.1">
    <property type="nucleotide sequence ID" value="NZ_JAVLSM010000010.1"/>
</dbReference>
<name>A0AAE4K750_9BURK</name>
<organism evidence="3">
    <name type="scientific">Herbaspirillum huttiense subsp. nephrolepidis</name>
    <dbReference type="NCBI Taxonomy" id="3075126"/>
    <lineage>
        <taxon>Bacteria</taxon>
        <taxon>Pseudomonadati</taxon>
        <taxon>Pseudomonadota</taxon>
        <taxon>Betaproteobacteria</taxon>
        <taxon>Burkholderiales</taxon>
        <taxon>Oxalobacteraceae</taxon>
        <taxon>Herbaspirillum</taxon>
    </lineage>
</organism>
<protein>
    <submittedName>
        <fullName evidence="3">T6SS immunity protein Tli4 family protein</fullName>
    </submittedName>
</protein>
<feature type="domain" description="Tle cognate immunity protein 4 C-terminal" evidence="1">
    <location>
        <begin position="188"/>
        <end position="349"/>
    </location>
</feature>
<evidence type="ECO:0000259" key="2">
    <source>
        <dbReference type="Pfam" id="PF18443"/>
    </source>
</evidence>
<proteinExistence type="predicted"/>
<accession>A0AAE4K750</accession>
<gene>
    <name evidence="3" type="ORF">RJN63_17690</name>
</gene>
<reference evidence="3" key="1">
    <citation type="submission" date="2023-02" db="EMBL/GenBank/DDBJ databases">
        <title>Description of Herbaspirillum huttiense subsp. nephrolepsisexaltata and Herbaspirillum huttiense subsp. lycopersicon.</title>
        <authorList>
            <person name="Poudel M."/>
            <person name="Sharma A."/>
            <person name="Goss E."/>
            <person name="Tapia J.H."/>
            <person name="Harmon C.M."/>
            <person name="Jones J.B."/>
        </authorList>
    </citation>
    <scope>NUCLEOTIDE SEQUENCE</scope>
    <source>
        <strain evidence="3">NC40101</strain>
    </source>
</reference>